<dbReference type="EMBL" id="MU856099">
    <property type="protein sequence ID" value="KAK3897663.1"/>
    <property type="molecule type" value="Genomic_DNA"/>
</dbReference>
<dbReference type="Proteomes" id="UP001303889">
    <property type="component" value="Unassembled WGS sequence"/>
</dbReference>
<dbReference type="AlphaFoldDB" id="A0AAN6RPH1"/>
<accession>A0AAN6RPH1</accession>
<reference evidence="2" key="1">
    <citation type="journal article" date="2023" name="Mol. Phylogenet. Evol.">
        <title>Genome-scale phylogeny and comparative genomics of the fungal order Sordariales.</title>
        <authorList>
            <person name="Hensen N."/>
            <person name="Bonometti L."/>
            <person name="Westerberg I."/>
            <person name="Brannstrom I.O."/>
            <person name="Guillou S."/>
            <person name="Cros-Aarteil S."/>
            <person name="Calhoun S."/>
            <person name="Haridas S."/>
            <person name="Kuo A."/>
            <person name="Mondo S."/>
            <person name="Pangilinan J."/>
            <person name="Riley R."/>
            <person name="LaButti K."/>
            <person name="Andreopoulos B."/>
            <person name="Lipzen A."/>
            <person name="Chen C."/>
            <person name="Yan M."/>
            <person name="Daum C."/>
            <person name="Ng V."/>
            <person name="Clum A."/>
            <person name="Steindorff A."/>
            <person name="Ohm R.A."/>
            <person name="Martin F."/>
            <person name="Silar P."/>
            <person name="Natvig D.O."/>
            <person name="Lalanne C."/>
            <person name="Gautier V."/>
            <person name="Ament-Velasquez S.L."/>
            <person name="Kruys A."/>
            <person name="Hutchinson M.I."/>
            <person name="Powell A.J."/>
            <person name="Barry K."/>
            <person name="Miller A.N."/>
            <person name="Grigoriev I.V."/>
            <person name="Debuchy R."/>
            <person name="Gladieux P."/>
            <person name="Hiltunen Thoren M."/>
            <person name="Johannesson H."/>
        </authorList>
    </citation>
    <scope>NUCLEOTIDE SEQUENCE</scope>
    <source>
        <strain evidence="2">CBS 103.79</strain>
    </source>
</reference>
<comment type="caution">
    <text evidence="2">The sequence shown here is derived from an EMBL/GenBank/DDBJ whole genome shotgun (WGS) entry which is preliminary data.</text>
</comment>
<feature type="non-terminal residue" evidence="2">
    <location>
        <position position="321"/>
    </location>
</feature>
<feature type="compositionally biased region" description="Basic and acidic residues" evidence="1">
    <location>
        <begin position="67"/>
        <end position="77"/>
    </location>
</feature>
<keyword evidence="3" id="KW-1185">Reference proteome</keyword>
<name>A0AAN6RPH1_9PEZI</name>
<evidence type="ECO:0000256" key="1">
    <source>
        <dbReference type="SAM" id="MobiDB-lite"/>
    </source>
</evidence>
<feature type="region of interest" description="Disordered" evidence="1">
    <location>
        <begin position="1"/>
        <end position="214"/>
    </location>
</feature>
<evidence type="ECO:0000313" key="3">
    <source>
        <dbReference type="Proteomes" id="UP001303889"/>
    </source>
</evidence>
<sequence length="321" mass="34487">MGPKKRGQPPKVRAPEPEDTNPTDARPAKRRRAGGPEEAENAEAQAESSKDSRQPAKGKGKSGPKPSARDEEQDRVPENTSARRSRRERRSADDNPWWTANQTSPDTTGGSKEAIGSQKKRKRGDTAASKPSAQPGPSQPKPAKKRKPGRTSLAEVSVSRAQNQASPPHREPEQPKKQASRPRRSLSPAPAAAPSPKPSTAAPPYRHLTPHTRSIPRATIASKWRPLSAPSLPAISALLADASRPVLHRLRAHPTRHAHAQAVLRIFSAGLTARLRKGMPFPPPSVPAPAKGKNGEKGGGHAVELDFERVVDAAGQLERVL</sequence>
<organism evidence="2 3">
    <name type="scientific">Staphylotrichum tortipilum</name>
    <dbReference type="NCBI Taxonomy" id="2831512"/>
    <lineage>
        <taxon>Eukaryota</taxon>
        <taxon>Fungi</taxon>
        <taxon>Dikarya</taxon>
        <taxon>Ascomycota</taxon>
        <taxon>Pezizomycotina</taxon>
        <taxon>Sordariomycetes</taxon>
        <taxon>Sordariomycetidae</taxon>
        <taxon>Sordariales</taxon>
        <taxon>Chaetomiaceae</taxon>
        <taxon>Staphylotrichum</taxon>
    </lineage>
</organism>
<feature type="compositionally biased region" description="Polar residues" evidence="1">
    <location>
        <begin position="98"/>
        <end position="110"/>
    </location>
</feature>
<protein>
    <submittedName>
        <fullName evidence="2">Uncharacterized protein</fullName>
    </submittedName>
</protein>
<reference evidence="2" key="2">
    <citation type="submission" date="2023-05" db="EMBL/GenBank/DDBJ databases">
        <authorList>
            <consortium name="Lawrence Berkeley National Laboratory"/>
            <person name="Steindorff A."/>
            <person name="Hensen N."/>
            <person name="Bonometti L."/>
            <person name="Westerberg I."/>
            <person name="Brannstrom I.O."/>
            <person name="Guillou S."/>
            <person name="Cros-Aarteil S."/>
            <person name="Calhoun S."/>
            <person name="Haridas S."/>
            <person name="Kuo A."/>
            <person name="Mondo S."/>
            <person name="Pangilinan J."/>
            <person name="Riley R."/>
            <person name="Labutti K."/>
            <person name="Andreopoulos B."/>
            <person name="Lipzen A."/>
            <person name="Chen C."/>
            <person name="Yanf M."/>
            <person name="Daum C."/>
            <person name="Ng V."/>
            <person name="Clum A."/>
            <person name="Ohm R."/>
            <person name="Martin F."/>
            <person name="Silar P."/>
            <person name="Natvig D."/>
            <person name="Lalanne C."/>
            <person name="Gautier V."/>
            <person name="Ament-Velasquez S.L."/>
            <person name="Kruys A."/>
            <person name="Hutchinson M.I."/>
            <person name="Powell A.J."/>
            <person name="Barry K."/>
            <person name="Miller A.N."/>
            <person name="Grigoriev I.V."/>
            <person name="Debuchy R."/>
            <person name="Gladieux P."/>
            <person name="Thoren M.H."/>
            <person name="Johannesson H."/>
        </authorList>
    </citation>
    <scope>NUCLEOTIDE SEQUENCE</scope>
    <source>
        <strain evidence="2">CBS 103.79</strain>
    </source>
</reference>
<gene>
    <name evidence="2" type="ORF">C8A05DRAFT_38764</name>
</gene>
<proteinExistence type="predicted"/>
<evidence type="ECO:0000313" key="2">
    <source>
        <dbReference type="EMBL" id="KAK3897663.1"/>
    </source>
</evidence>